<keyword evidence="2" id="KW-1185">Reference proteome</keyword>
<protein>
    <submittedName>
        <fullName evidence="1">Uncharacterized protein</fullName>
    </submittedName>
</protein>
<feature type="non-terminal residue" evidence="1">
    <location>
        <position position="1"/>
    </location>
</feature>
<comment type="caution">
    <text evidence="1">The sequence shown here is derived from an EMBL/GenBank/DDBJ whole genome shotgun (WGS) entry which is preliminary data.</text>
</comment>
<accession>A0AAV5V6M5</accession>
<proteinExistence type="predicted"/>
<dbReference type="AlphaFoldDB" id="A0AAV5V6M5"/>
<organism evidence="1 2">
    <name type="scientific">Pristionchus fissidentatus</name>
    <dbReference type="NCBI Taxonomy" id="1538716"/>
    <lineage>
        <taxon>Eukaryota</taxon>
        <taxon>Metazoa</taxon>
        <taxon>Ecdysozoa</taxon>
        <taxon>Nematoda</taxon>
        <taxon>Chromadorea</taxon>
        <taxon>Rhabditida</taxon>
        <taxon>Rhabditina</taxon>
        <taxon>Diplogasteromorpha</taxon>
        <taxon>Diplogasteroidea</taxon>
        <taxon>Neodiplogasteridae</taxon>
        <taxon>Pristionchus</taxon>
    </lineage>
</organism>
<feature type="non-terminal residue" evidence="1">
    <location>
        <position position="69"/>
    </location>
</feature>
<dbReference type="EMBL" id="BTSY01000002">
    <property type="protein sequence ID" value="GMT13500.1"/>
    <property type="molecule type" value="Genomic_DNA"/>
</dbReference>
<sequence length="69" mass="7664">SVDVSESSRISPKLTLSMEFLLRIILNSLAVSSLKVVVDVSEFTRFSSHLLSMSMVCLGVVRRSDQCCR</sequence>
<name>A0AAV5V6M5_9BILA</name>
<evidence type="ECO:0000313" key="2">
    <source>
        <dbReference type="Proteomes" id="UP001432322"/>
    </source>
</evidence>
<reference evidence="1" key="1">
    <citation type="submission" date="2023-10" db="EMBL/GenBank/DDBJ databases">
        <title>Genome assembly of Pristionchus species.</title>
        <authorList>
            <person name="Yoshida K."/>
            <person name="Sommer R.J."/>
        </authorList>
    </citation>
    <scope>NUCLEOTIDE SEQUENCE</scope>
    <source>
        <strain evidence="1">RS5133</strain>
    </source>
</reference>
<dbReference type="Proteomes" id="UP001432322">
    <property type="component" value="Unassembled WGS sequence"/>
</dbReference>
<evidence type="ECO:0000313" key="1">
    <source>
        <dbReference type="EMBL" id="GMT13500.1"/>
    </source>
</evidence>
<gene>
    <name evidence="1" type="ORF">PFISCL1PPCAC_4797</name>
</gene>